<feature type="domain" description="HTH arsR-type" evidence="1">
    <location>
        <begin position="17"/>
        <end position="100"/>
    </location>
</feature>
<sequence>MPTTTDSTRRGQPLDARSLRGLAHPLRLRILGLLRADGPATASGLAALLGESSGSTSWHLRQLAEYGFIEEDPDRGNRRDRWWRARHEVTAFDTARFLDDPDSSGALQVLMHEGVNRDFGHAAAFVAAVESWRREWVCAATLSDWDLRLTAPELARLVEELGTVVERYRRAGAEGDEAVRVQLQAFPRTRHEEQQP</sequence>
<dbReference type="EMBL" id="BAABAL010000026">
    <property type="protein sequence ID" value="GAA4034554.1"/>
    <property type="molecule type" value="Genomic_DNA"/>
</dbReference>
<gene>
    <name evidence="2" type="ORF">GCM10022247_69710</name>
</gene>
<name>A0ABP7U1T9_9PSEU</name>
<comment type="caution">
    <text evidence="2">The sequence shown here is derived from an EMBL/GenBank/DDBJ whole genome shotgun (WGS) entry which is preliminary data.</text>
</comment>
<dbReference type="SUPFAM" id="SSF46785">
    <property type="entry name" value="Winged helix' DNA-binding domain"/>
    <property type="match status" value="1"/>
</dbReference>
<dbReference type="InterPro" id="IPR036388">
    <property type="entry name" value="WH-like_DNA-bd_sf"/>
</dbReference>
<dbReference type="InterPro" id="IPR011991">
    <property type="entry name" value="ArsR-like_HTH"/>
</dbReference>
<protein>
    <submittedName>
        <fullName evidence="2">Helix-turn-helix domain-containing protein</fullName>
    </submittedName>
</protein>
<evidence type="ECO:0000259" key="1">
    <source>
        <dbReference type="SMART" id="SM00418"/>
    </source>
</evidence>
<reference evidence="3" key="1">
    <citation type="journal article" date="2019" name="Int. J. Syst. Evol. Microbiol.">
        <title>The Global Catalogue of Microorganisms (GCM) 10K type strain sequencing project: providing services to taxonomists for standard genome sequencing and annotation.</title>
        <authorList>
            <consortium name="The Broad Institute Genomics Platform"/>
            <consortium name="The Broad Institute Genome Sequencing Center for Infectious Disease"/>
            <person name="Wu L."/>
            <person name="Ma J."/>
        </authorList>
    </citation>
    <scope>NUCLEOTIDE SEQUENCE [LARGE SCALE GENOMIC DNA]</scope>
    <source>
        <strain evidence="3">JCM 17342</strain>
    </source>
</reference>
<evidence type="ECO:0000313" key="3">
    <source>
        <dbReference type="Proteomes" id="UP001501747"/>
    </source>
</evidence>
<organism evidence="2 3">
    <name type="scientific">Allokutzneria multivorans</name>
    <dbReference type="NCBI Taxonomy" id="1142134"/>
    <lineage>
        <taxon>Bacteria</taxon>
        <taxon>Bacillati</taxon>
        <taxon>Actinomycetota</taxon>
        <taxon>Actinomycetes</taxon>
        <taxon>Pseudonocardiales</taxon>
        <taxon>Pseudonocardiaceae</taxon>
        <taxon>Allokutzneria</taxon>
    </lineage>
</organism>
<accession>A0ABP7U1T9</accession>
<dbReference type="Pfam" id="PF12840">
    <property type="entry name" value="HTH_20"/>
    <property type="match status" value="1"/>
</dbReference>
<proteinExistence type="predicted"/>
<dbReference type="Proteomes" id="UP001501747">
    <property type="component" value="Unassembled WGS sequence"/>
</dbReference>
<evidence type="ECO:0000313" key="2">
    <source>
        <dbReference type="EMBL" id="GAA4034554.1"/>
    </source>
</evidence>
<keyword evidence="3" id="KW-1185">Reference proteome</keyword>
<dbReference type="InterPro" id="IPR001845">
    <property type="entry name" value="HTH_ArsR_DNA-bd_dom"/>
</dbReference>
<dbReference type="SMART" id="SM00418">
    <property type="entry name" value="HTH_ARSR"/>
    <property type="match status" value="1"/>
</dbReference>
<dbReference type="Gene3D" id="1.10.10.10">
    <property type="entry name" value="Winged helix-like DNA-binding domain superfamily/Winged helix DNA-binding domain"/>
    <property type="match status" value="1"/>
</dbReference>
<dbReference type="CDD" id="cd00090">
    <property type="entry name" value="HTH_ARSR"/>
    <property type="match status" value="1"/>
</dbReference>
<dbReference type="InterPro" id="IPR036390">
    <property type="entry name" value="WH_DNA-bd_sf"/>
</dbReference>
<dbReference type="RefSeq" id="WP_344884937.1">
    <property type="nucleotide sequence ID" value="NZ_BAABAL010000026.1"/>
</dbReference>